<dbReference type="GO" id="GO:0046872">
    <property type="term" value="F:metal ion binding"/>
    <property type="evidence" value="ECO:0007669"/>
    <property type="project" value="UniProtKB-KW"/>
</dbReference>
<dbReference type="CDD" id="cd02766">
    <property type="entry name" value="MopB_3"/>
    <property type="match status" value="1"/>
</dbReference>
<evidence type="ECO:0000256" key="2">
    <source>
        <dbReference type="ARBA" id="ARBA00010312"/>
    </source>
</evidence>
<sequence length="641" mass="71670">MSEIYRSACPLDCFDGCGFKVSVENGIIKRIDGDVSHPFTRGFICPKGRALADRIYGPHRLRHPLLKREGKFVSISWDEAYDIIVKKLDYIKRNFSTLSVAHYYESGSGGLLRSLDNRFFNIYGGVSECSGSLCWGAGNSAQAMDFGMPLSHKPDDMLNSKLIVLWGRNPVYTNIHLVPFIERARKKGAKVLLIDPIATASTKLADYYYSIKAGSDALLALGLAKTIIERGKEDRWFISNRTNGYEKYLSLLKRLDMGWVLHETGLCPEDILNIAGLLMENRPATCYIGYGMQRHAGGGNAVRAIDALWAVLGNVGVRGGGVNYSHRLMSRYIDDGFYAADRATAKREFLRGEMATFLEEADPPVKALFVTKANPLRQIPDTGRLIKALNKIDFKVTLDLFMTDTCEVSDMVLPVTSFLEEEDVIYTTMSRTYLNYAERVIDRIGEARPEWEIFADIAERMGLEGFPHLTSEEWLEMALRPLKRHGITLEDIKKGYIEPPGSTEIPWQDGFMTESGKFEFLNFDLNIRAGDGDEGYTYRLITPHPKDSLHSQSYVGIYDLPYVYINTGEAEKMGILDGDKVLVTSPSGELEGLARPSRAVPVGTVMIYEGQYGVNRLTPIATADLGGQAAIYDARVNIRRL</sequence>
<dbReference type="InterPro" id="IPR009010">
    <property type="entry name" value="Asp_de-COase-like_dom_sf"/>
</dbReference>
<evidence type="ECO:0000256" key="6">
    <source>
        <dbReference type="ARBA" id="ARBA00023004"/>
    </source>
</evidence>
<proteinExistence type="inferred from homology"/>
<keyword evidence="6" id="KW-0408">Iron</keyword>
<dbReference type="Pfam" id="PF04879">
    <property type="entry name" value="Molybdop_Fe4S4"/>
    <property type="match status" value="1"/>
</dbReference>
<dbReference type="InterPro" id="IPR006963">
    <property type="entry name" value="Mopterin_OxRdtase_4Fe-4S_dom"/>
</dbReference>
<keyword evidence="4" id="KW-0479">Metal-binding</keyword>
<dbReference type="Proteomes" id="UP000322976">
    <property type="component" value="Unassembled WGS sequence"/>
</dbReference>
<dbReference type="PROSITE" id="PS00490">
    <property type="entry name" value="MOLYBDOPTERIN_PROK_2"/>
    <property type="match status" value="1"/>
</dbReference>
<comment type="caution">
    <text evidence="9">The sequence shown here is derived from an EMBL/GenBank/DDBJ whole genome shotgun (WGS) entry which is preliminary data.</text>
</comment>
<evidence type="ECO:0000256" key="7">
    <source>
        <dbReference type="ARBA" id="ARBA00023014"/>
    </source>
</evidence>
<evidence type="ECO:0000313" key="10">
    <source>
        <dbReference type="Proteomes" id="UP000322976"/>
    </source>
</evidence>
<dbReference type="GO" id="GO:0051536">
    <property type="term" value="F:iron-sulfur cluster binding"/>
    <property type="evidence" value="ECO:0007669"/>
    <property type="project" value="UniProtKB-KW"/>
</dbReference>
<dbReference type="InterPro" id="IPR006657">
    <property type="entry name" value="MoPterin_dinucl-bd_dom"/>
</dbReference>
<organism evidence="9 10">
    <name type="scientific">Calorimonas adulescens</name>
    <dbReference type="NCBI Taxonomy" id="2606906"/>
    <lineage>
        <taxon>Bacteria</taxon>
        <taxon>Bacillati</taxon>
        <taxon>Bacillota</taxon>
        <taxon>Clostridia</taxon>
        <taxon>Thermoanaerobacterales</taxon>
        <taxon>Thermoanaerobacteraceae</taxon>
        <taxon>Calorimonas</taxon>
    </lineage>
</organism>
<dbReference type="SUPFAM" id="SSF53706">
    <property type="entry name" value="Formate dehydrogenase/DMSO reductase, domains 1-3"/>
    <property type="match status" value="1"/>
</dbReference>
<dbReference type="GO" id="GO:0043546">
    <property type="term" value="F:molybdopterin cofactor binding"/>
    <property type="evidence" value="ECO:0007669"/>
    <property type="project" value="InterPro"/>
</dbReference>
<protein>
    <submittedName>
        <fullName evidence="9">Molybdopterin-dependent oxidoreductase</fullName>
    </submittedName>
</protein>
<dbReference type="AlphaFoldDB" id="A0A5D8QEL0"/>
<evidence type="ECO:0000259" key="8">
    <source>
        <dbReference type="PROSITE" id="PS51669"/>
    </source>
</evidence>
<evidence type="ECO:0000313" key="9">
    <source>
        <dbReference type="EMBL" id="TZE82614.1"/>
    </source>
</evidence>
<dbReference type="InterPro" id="IPR050612">
    <property type="entry name" value="Prok_Mopterin_Oxidored"/>
</dbReference>
<keyword evidence="7" id="KW-0411">Iron-sulfur</keyword>
<dbReference type="EMBL" id="VTPS01000005">
    <property type="protein sequence ID" value="TZE82614.1"/>
    <property type="molecule type" value="Genomic_DNA"/>
</dbReference>
<dbReference type="Gene3D" id="2.20.25.90">
    <property type="entry name" value="ADC-like domains"/>
    <property type="match status" value="1"/>
</dbReference>
<dbReference type="SUPFAM" id="SSF50692">
    <property type="entry name" value="ADC-like"/>
    <property type="match status" value="1"/>
</dbReference>
<keyword evidence="5" id="KW-0560">Oxidoreductase</keyword>
<dbReference type="InterPro" id="IPR006655">
    <property type="entry name" value="Mopterin_OxRdtase_prok_CS"/>
</dbReference>
<reference evidence="9 10" key="1">
    <citation type="submission" date="2019-08" db="EMBL/GenBank/DDBJ databases">
        <title>Calorimonas adulescens gen. nov., sp. nov., an anaerobic thermophilic bacterium from Sakhalin hot spring.</title>
        <authorList>
            <person name="Khomyakova M.A."/>
            <person name="Merkel A.Y."/>
            <person name="Novikov A."/>
            <person name="Bonch-Osmolovskaya E.A."/>
            <person name="Slobodkin A.I."/>
        </authorList>
    </citation>
    <scope>NUCLEOTIDE SEQUENCE [LARGE SCALE GENOMIC DNA]</scope>
    <source>
        <strain evidence="9 10">A05MB</strain>
    </source>
</reference>
<comment type="similarity">
    <text evidence="2">Belongs to the prokaryotic molybdopterin-containing oxidoreductase family.</text>
</comment>
<dbReference type="PANTHER" id="PTHR43742">
    <property type="entry name" value="TRIMETHYLAMINE-N-OXIDE REDUCTASE"/>
    <property type="match status" value="1"/>
</dbReference>
<dbReference type="RefSeq" id="WP_149544854.1">
    <property type="nucleotide sequence ID" value="NZ_VTPS01000005.1"/>
</dbReference>
<feature type="domain" description="4Fe-4S Mo/W bis-MGD-type" evidence="8">
    <location>
        <begin position="2"/>
        <end position="59"/>
    </location>
</feature>
<name>A0A5D8QEL0_9THEO</name>
<dbReference type="Gene3D" id="3.40.228.10">
    <property type="entry name" value="Dimethylsulfoxide Reductase, domain 2"/>
    <property type="match status" value="1"/>
</dbReference>
<dbReference type="Pfam" id="PF00384">
    <property type="entry name" value="Molybdopterin"/>
    <property type="match status" value="1"/>
</dbReference>
<dbReference type="Gene3D" id="3.40.50.740">
    <property type="match status" value="1"/>
</dbReference>
<comment type="cofactor">
    <cofactor evidence="1">
        <name>Mo-bis(molybdopterin guanine dinucleotide)</name>
        <dbReference type="ChEBI" id="CHEBI:60539"/>
    </cofactor>
</comment>
<evidence type="ECO:0000256" key="1">
    <source>
        <dbReference type="ARBA" id="ARBA00001942"/>
    </source>
</evidence>
<dbReference type="CDD" id="cd02775">
    <property type="entry name" value="MopB_CT"/>
    <property type="match status" value="1"/>
</dbReference>
<dbReference type="Pfam" id="PF01568">
    <property type="entry name" value="Molydop_binding"/>
    <property type="match status" value="1"/>
</dbReference>
<evidence type="ECO:0000256" key="4">
    <source>
        <dbReference type="ARBA" id="ARBA00022723"/>
    </source>
</evidence>
<dbReference type="SMART" id="SM00926">
    <property type="entry name" value="Molybdop_Fe4S4"/>
    <property type="match status" value="1"/>
</dbReference>
<dbReference type="Gene3D" id="2.40.40.20">
    <property type="match status" value="1"/>
</dbReference>
<gene>
    <name evidence="9" type="ORF">FWJ32_04890</name>
</gene>
<dbReference type="PANTHER" id="PTHR43742:SF6">
    <property type="entry name" value="OXIDOREDUCTASE YYAE-RELATED"/>
    <property type="match status" value="1"/>
</dbReference>
<dbReference type="InterPro" id="IPR006656">
    <property type="entry name" value="Mopterin_OxRdtase"/>
</dbReference>
<accession>A0A5D8QEL0</accession>
<keyword evidence="10" id="KW-1185">Reference proteome</keyword>
<dbReference type="PROSITE" id="PS51669">
    <property type="entry name" value="4FE4S_MOW_BIS_MGD"/>
    <property type="match status" value="1"/>
</dbReference>
<keyword evidence="3" id="KW-0500">Molybdenum</keyword>
<evidence type="ECO:0000256" key="5">
    <source>
        <dbReference type="ARBA" id="ARBA00023002"/>
    </source>
</evidence>
<evidence type="ECO:0000256" key="3">
    <source>
        <dbReference type="ARBA" id="ARBA00022505"/>
    </source>
</evidence>
<dbReference type="GO" id="GO:0016491">
    <property type="term" value="F:oxidoreductase activity"/>
    <property type="evidence" value="ECO:0007669"/>
    <property type="project" value="UniProtKB-KW"/>
</dbReference>
<dbReference type="Gene3D" id="3.30.2070.10">
    <property type="entry name" value="Formate dehydrogenase/DMSO reductase"/>
    <property type="match status" value="1"/>
</dbReference>